<dbReference type="InterPro" id="IPR002220">
    <property type="entry name" value="DapA-like"/>
</dbReference>
<protein>
    <submittedName>
        <fullName evidence="6">Dihydrodipicolinate synthase family protein</fullName>
    </submittedName>
</protein>
<keyword evidence="2 3" id="KW-0456">Lyase</keyword>
<dbReference type="Pfam" id="PF00701">
    <property type="entry name" value="DHDPS"/>
    <property type="match status" value="1"/>
</dbReference>
<dbReference type="Gene3D" id="3.20.20.70">
    <property type="entry name" value="Aldolase class I"/>
    <property type="match status" value="1"/>
</dbReference>
<dbReference type="GO" id="GO:0008840">
    <property type="term" value="F:4-hydroxy-tetrahydrodipicolinate synthase activity"/>
    <property type="evidence" value="ECO:0007669"/>
    <property type="project" value="TreeGrafter"/>
</dbReference>
<dbReference type="AlphaFoldDB" id="A0AB38NI48"/>
<dbReference type="PRINTS" id="PR00146">
    <property type="entry name" value="DHPICSNTHASE"/>
</dbReference>
<evidence type="ECO:0000313" key="6">
    <source>
        <dbReference type="EMBL" id="TKG27027.1"/>
    </source>
</evidence>
<comment type="caution">
    <text evidence="6">The sequence shown here is derived from an EMBL/GenBank/DDBJ whole genome shotgun (WGS) entry which is preliminary data.</text>
</comment>
<reference evidence="6 7" key="1">
    <citation type="submission" date="2019-04" db="EMBL/GenBank/DDBJ databases">
        <title>A reverse ecology approach based on a biological definition of microbial populations.</title>
        <authorList>
            <person name="Arevalo P."/>
            <person name="Vaninsberghe D."/>
            <person name="Elsherbini J."/>
            <person name="Gore J."/>
            <person name="Polz M."/>
        </authorList>
    </citation>
    <scope>NUCLEOTIDE SEQUENCE [LARGE SCALE GENOMIC DNA]</scope>
    <source>
        <strain evidence="6 7">10N.222.45.A8</strain>
    </source>
</reference>
<feature type="active site" description="Schiff-base intermediate with substrate" evidence="4">
    <location>
        <position position="160"/>
    </location>
</feature>
<dbReference type="CDD" id="cd00408">
    <property type="entry name" value="DHDPS-like"/>
    <property type="match status" value="1"/>
</dbReference>
<dbReference type="PIRSF" id="PIRSF001365">
    <property type="entry name" value="DHDPS"/>
    <property type="match status" value="1"/>
</dbReference>
<evidence type="ECO:0000256" key="5">
    <source>
        <dbReference type="PIRSR" id="PIRSR001365-2"/>
    </source>
</evidence>
<feature type="binding site" evidence="5">
    <location>
        <position position="45"/>
    </location>
    <ligand>
        <name>pyruvate</name>
        <dbReference type="ChEBI" id="CHEBI:15361"/>
    </ligand>
</feature>
<evidence type="ECO:0000256" key="3">
    <source>
        <dbReference type="PIRNR" id="PIRNR001365"/>
    </source>
</evidence>
<dbReference type="EMBL" id="SYVV01000062">
    <property type="protein sequence ID" value="TKG27027.1"/>
    <property type="molecule type" value="Genomic_DNA"/>
</dbReference>
<organism evidence="6 7">
    <name type="scientific">Vibrio tasmaniensis</name>
    <dbReference type="NCBI Taxonomy" id="212663"/>
    <lineage>
        <taxon>Bacteria</taxon>
        <taxon>Pseudomonadati</taxon>
        <taxon>Pseudomonadota</taxon>
        <taxon>Gammaproteobacteria</taxon>
        <taxon>Vibrionales</taxon>
        <taxon>Vibrionaceae</taxon>
        <taxon>Vibrio</taxon>
    </lineage>
</organism>
<accession>A0AB38NI48</accession>
<gene>
    <name evidence="6" type="ORF">FC057_23875</name>
</gene>
<dbReference type="Proteomes" id="UP000308018">
    <property type="component" value="Unassembled WGS sequence"/>
</dbReference>
<feature type="active site" description="Proton donor/acceptor" evidence="4">
    <location>
        <position position="132"/>
    </location>
</feature>
<evidence type="ECO:0000256" key="4">
    <source>
        <dbReference type="PIRSR" id="PIRSR001365-1"/>
    </source>
</evidence>
<evidence type="ECO:0000256" key="1">
    <source>
        <dbReference type="ARBA" id="ARBA00007592"/>
    </source>
</evidence>
<comment type="similarity">
    <text evidence="1 3">Belongs to the DapA family.</text>
</comment>
<name>A0AB38NI48_9VIBR</name>
<sequence length="297" mass="32312">MIFKGISAFPITPMSDERIDVTAYSQILGRLINARVDSICALGSTGLYPYLNASEKHNAIATAVEMAGEIPVLAGIGSLRLRDVLANAEQAEQLGVKGLLLAPISYHRLFDEEVYELYRRVSESVSVPICVYDNPAATHFTFSHELHAEIAKLKMVQSIKFPGAQFEDQGGCRVQALRKLLPGNVTIGVSGDVFASNGIQAGCDVWYSVLAGLFPLTALYLFKQAKISSPAQAKELSLRYDRLWQLFSDNLGAMRVMVSAAEILGYAESPCLPTPLTGLDSESKLILQEIISELDLA</sequence>
<dbReference type="InterPro" id="IPR013785">
    <property type="entry name" value="Aldolase_TIM"/>
</dbReference>
<proteinExistence type="inferred from homology"/>
<dbReference type="PANTHER" id="PTHR12128:SF66">
    <property type="entry name" value="4-HYDROXY-2-OXOGLUTARATE ALDOLASE, MITOCHONDRIAL"/>
    <property type="match status" value="1"/>
</dbReference>
<dbReference type="RefSeq" id="WP_017100374.1">
    <property type="nucleotide sequence ID" value="NZ_MDBG01000113.1"/>
</dbReference>
<dbReference type="SMART" id="SM01130">
    <property type="entry name" value="DHDPS"/>
    <property type="match status" value="1"/>
</dbReference>
<evidence type="ECO:0000256" key="2">
    <source>
        <dbReference type="ARBA" id="ARBA00023239"/>
    </source>
</evidence>
<dbReference type="PANTHER" id="PTHR12128">
    <property type="entry name" value="DIHYDRODIPICOLINATE SYNTHASE"/>
    <property type="match status" value="1"/>
</dbReference>
<evidence type="ECO:0000313" key="7">
    <source>
        <dbReference type="Proteomes" id="UP000308018"/>
    </source>
</evidence>
<dbReference type="SUPFAM" id="SSF51569">
    <property type="entry name" value="Aldolase"/>
    <property type="match status" value="1"/>
</dbReference>